<keyword evidence="2" id="KW-1185">Reference proteome</keyword>
<dbReference type="Proteomes" id="UP000187000">
    <property type="component" value="Unassembled WGS sequence"/>
</dbReference>
<name>A0ACC8SCK1_9ENTR</name>
<comment type="caution">
    <text evidence="1">The sequence shown here is derived from an EMBL/GenBank/DDBJ whole genome shotgun (WGS) entry which is preliminary data.</text>
</comment>
<evidence type="ECO:0000313" key="2">
    <source>
        <dbReference type="Proteomes" id="UP000187000"/>
    </source>
</evidence>
<dbReference type="EMBL" id="MKXD01000002">
    <property type="protein sequence ID" value="OLR21233.1"/>
    <property type="molecule type" value="Genomic_DNA"/>
</dbReference>
<sequence>MFFRNREVWGVRLKIAEAFPAGREPGGAGGGGDWPPPARSVHQKSESYSEVSKSATYHNNKKT</sequence>
<evidence type="ECO:0000313" key="1">
    <source>
        <dbReference type="EMBL" id="OLR21233.1"/>
    </source>
</evidence>
<reference evidence="1" key="1">
    <citation type="submission" date="2016-10" db="EMBL/GenBank/DDBJ databases">
        <authorList>
            <person name="Wang S."/>
            <person name="Zhu B."/>
        </authorList>
    </citation>
    <scope>NUCLEOTIDE SEQUENCE</scope>
    <source>
        <strain evidence="1">JCM 8580</strain>
    </source>
</reference>
<proteinExistence type="predicted"/>
<protein>
    <submittedName>
        <fullName evidence="1">Uncharacterized protein</fullName>
    </submittedName>
</protein>
<organism evidence="1 2">
    <name type="scientific">Enterobacter kobei</name>
    <dbReference type="NCBI Taxonomy" id="208224"/>
    <lineage>
        <taxon>Bacteria</taxon>
        <taxon>Pseudomonadati</taxon>
        <taxon>Pseudomonadota</taxon>
        <taxon>Gammaproteobacteria</taxon>
        <taxon>Enterobacterales</taxon>
        <taxon>Enterobacteriaceae</taxon>
        <taxon>Enterobacter</taxon>
        <taxon>Enterobacter cloacae complex</taxon>
    </lineage>
</organism>
<gene>
    <name evidence="1" type="ORF">BH713_11530</name>
</gene>
<accession>A0ACC8SCK1</accession>